<proteinExistence type="inferred from homology"/>
<accession>A0A6A6PQW5</accession>
<sequence>MNAKSRSAIVAQAIREQARAAAGRLENGSATLLQEESGTIFLVPVTVGGQQFDVVLDTGSSDPWLITPNFTCVDIYTNTPINESYCYFGPPYSQEKSSTYHPLPNENMNVSYSDGEFLTGSMGYETFTMGGITVPKQEFGLINYAGWLGDGVSSGLIGFAYSTITSAYNGTNATADVRGDTIKYNPLFTNMWESNTTAPIFALALDRTPPSGGLLSLGGLPSIPHSPIYITTPIQSVGVYANSHIPVYEYYTIVADGFALSNDSGVIFGPVNTTSPRKTPLYEAGDVIVDSGTSLLYAPNNVANAFAAAFDPPATLDDSTGLLNVACTGTPPIFGVSVGGKVFYVNPVDLIIEEDVDQCISGVQPSNGGLTILGDVWMKNVVVVHDIAAEVMGFMAREFLNLTASPVVAPGY</sequence>
<feature type="active site" evidence="3">
    <location>
        <position position="57"/>
    </location>
</feature>
<organism evidence="6 7">
    <name type="scientific">Neohortaea acidophila</name>
    <dbReference type="NCBI Taxonomy" id="245834"/>
    <lineage>
        <taxon>Eukaryota</taxon>
        <taxon>Fungi</taxon>
        <taxon>Dikarya</taxon>
        <taxon>Ascomycota</taxon>
        <taxon>Pezizomycotina</taxon>
        <taxon>Dothideomycetes</taxon>
        <taxon>Dothideomycetidae</taxon>
        <taxon>Mycosphaerellales</taxon>
        <taxon>Teratosphaeriaceae</taxon>
        <taxon>Neohortaea</taxon>
    </lineage>
</organism>
<dbReference type="InterPro" id="IPR034164">
    <property type="entry name" value="Pepsin-like_dom"/>
</dbReference>
<name>A0A6A6PQW5_9PEZI</name>
<dbReference type="Proteomes" id="UP000799767">
    <property type="component" value="Unassembled WGS sequence"/>
</dbReference>
<dbReference type="PRINTS" id="PR00792">
    <property type="entry name" value="PEPSIN"/>
</dbReference>
<dbReference type="RefSeq" id="XP_033588972.1">
    <property type="nucleotide sequence ID" value="XM_033735487.1"/>
</dbReference>
<keyword evidence="4" id="KW-0378">Hydrolase</keyword>
<dbReference type="AlphaFoldDB" id="A0A6A6PQW5"/>
<dbReference type="Gene3D" id="2.40.70.10">
    <property type="entry name" value="Acid Proteases"/>
    <property type="match status" value="2"/>
</dbReference>
<evidence type="ECO:0000256" key="3">
    <source>
        <dbReference type="PIRSR" id="PIRSR601461-1"/>
    </source>
</evidence>
<dbReference type="PANTHER" id="PTHR47966">
    <property type="entry name" value="BETA-SITE APP-CLEAVING ENZYME, ISOFORM A-RELATED"/>
    <property type="match status" value="1"/>
</dbReference>
<gene>
    <name evidence="6" type="ORF">BDY17DRAFT_310889</name>
</gene>
<comment type="similarity">
    <text evidence="1 4">Belongs to the peptidase A1 family.</text>
</comment>
<dbReference type="InterPro" id="IPR001969">
    <property type="entry name" value="Aspartic_peptidase_AS"/>
</dbReference>
<dbReference type="GO" id="GO:0006508">
    <property type="term" value="P:proteolysis"/>
    <property type="evidence" value="ECO:0007669"/>
    <property type="project" value="UniProtKB-KW"/>
</dbReference>
<evidence type="ECO:0000259" key="5">
    <source>
        <dbReference type="PROSITE" id="PS51767"/>
    </source>
</evidence>
<dbReference type="Pfam" id="PF00026">
    <property type="entry name" value="Asp"/>
    <property type="match status" value="1"/>
</dbReference>
<dbReference type="InterPro" id="IPR001461">
    <property type="entry name" value="Aspartic_peptidase_A1"/>
</dbReference>
<keyword evidence="7" id="KW-1185">Reference proteome</keyword>
<evidence type="ECO:0000313" key="7">
    <source>
        <dbReference type="Proteomes" id="UP000799767"/>
    </source>
</evidence>
<feature type="active site" evidence="3">
    <location>
        <position position="290"/>
    </location>
</feature>
<dbReference type="GeneID" id="54476489"/>
<evidence type="ECO:0000256" key="2">
    <source>
        <dbReference type="ARBA" id="ARBA00022750"/>
    </source>
</evidence>
<dbReference type="EMBL" id="MU001636">
    <property type="protein sequence ID" value="KAF2482402.1"/>
    <property type="molecule type" value="Genomic_DNA"/>
</dbReference>
<evidence type="ECO:0000256" key="1">
    <source>
        <dbReference type="ARBA" id="ARBA00007447"/>
    </source>
</evidence>
<dbReference type="PANTHER" id="PTHR47966:SF47">
    <property type="entry name" value="ENDOPEPTIDASE, PUTATIVE (AFU_ORTHOLOGUE AFUA_3G01220)-RELATED"/>
    <property type="match status" value="1"/>
</dbReference>
<dbReference type="PROSITE" id="PS51767">
    <property type="entry name" value="PEPTIDASE_A1"/>
    <property type="match status" value="1"/>
</dbReference>
<dbReference type="CDD" id="cd05471">
    <property type="entry name" value="pepsin_like"/>
    <property type="match status" value="1"/>
</dbReference>
<evidence type="ECO:0000313" key="6">
    <source>
        <dbReference type="EMBL" id="KAF2482402.1"/>
    </source>
</evidence>
<dbReference type="InterPro" id="IPR033121">
    <property type="entry name" value="PEPTIDASE_A1"/>
</dbReference>
<reference evidence="6" key="1">
    <citation type="journal article" date="2020" name="Stud. Mycol.">
        <title>101 Dothideomycetes genomes: a test case for predicting lifestyles and emergence of pathogens.</title>
        <authorList>
            <person name="Haridas S."/>
            <person name="Albert R."/>
            <person name="Binder M."/>
            <person name="Bloem J."/>
            <person name="Labutti K."/>
            <person name="Salamov A."/>
            <person name="Andreopoulos B."/>
            <person name="Baker S."/>
            <person name="Barry K."/>
            <person name="Bills G."/>
            <person name="Bluhm B."/>
            <person name="Cannon C."/>
            <person name="Castanera R."/>
            <person name="Culley D."/>
            <person name="Daum C."/>
            <person name="Ezra D."/>
            <person name="Gonzalez J."/>
            <person name="Henrissat B."/>
            <person name="Kuo A."/>
            <person name="Liang C."/>
            <person name="Lipzen A."/>
            <person name="Lutzoni F."/>
            <person name="Magnuson J."/>
            <person name="Mondo S."/>
            <person name="Nolan M."/>
            <person name="Ohm R."/>
            <person name="Pangilinan J."/>
            <person name="Park H.-J."/>
            <person name="Ramirez L."/>
            <person name="Alfaro M."/>
            <person name="Sun H."/>
            <person name="Tritt A."/>
            <person name="Yoshinaga Y."/>
            <person name="Zwiers L.-H."/>
            <person name="Turgeon B."/>
            <person name="Goodwin S."/>
            <person name="Spatafora J."/>
            <person name="Crous P."/>
            <person name="Grigoriev I."/>
        </authorList>
    </citation>
    <scope>NUCLEOTIDE SEQUENCE</scope>
    <source>
        <strain evidence="6">CBS 113389</strain>
    </source>
</reference>
<feature type="domain" description="Peptidase A1" evidence="5">
    <location>
        <begin position="41"/>
        <end position="395"/>
    </location>
</feature>
<dbReference type="PROSITE" id="PS00141">
    <property type="entry name" value="ASP_PROTEASE"/>
    <property type="match status" value="1"/>
</dbReference>
<dbReference type="GO" id="GO:0000324">
    <property type="term" value="C:fungal-type vacuole"/>
    <property type="evidence" value="ECO:0007669"/>
    <property type="project" value="TreeGrafter"/>
</dbReference>
<keyword evidence="2 4" id="KW-0064">Aspartyl protease</keyword>
<dbReference type="GO" id="GO:0004190">
    <property type="term" value="F:aspartic-type endopeptidase activity"/>
    <property type="evidence" value="ECO:0007669"/>
    <property type="project" value="UniProtKB-KW"/>
</dbReference>
<protein>
    <submittedName>
        <fullName evidence="6">Aspartic peptidase domain-containing protein</fullName>
    </submittedName>
</protein>
<dbReference type="SUPFAM" id="SSF50630">
    <property type="entry name" value="Acid proteases"/>
    <property type="match status" value="1"/>
</dbReference>
<dbReference type="InterPro" id="IPR021109">
    <property type="entry name" value="Peptidase_aspartic_dom_sf"/>
</dbReference>
<dbReference type="OrthoDB" id="15189at2759"/>
<evidence type="ECO:0000256" key="4">
    <source>
        <dbReference type="RuleBase" id="RU000454"/>
    </source>
</evidence>
<keyword evidence="4" id="KW-0645">Protease</keyword>